<sequence length="395" mass="45806">MHDKTSSEVSTQPARSERVTPQTARKRNVFPFLELPAELRLRIYECAMPKSKDRHLSNNCNESGVRCPHEHENGNENEPKFSHGFLALMSTCQLLYRETLGVLYGTQQSVRPNMVHLHIEQDDIRIGGYSIFCARHHVFASDTERTFSHFRSVKLFIYAPCHIWRNVDWVTGYDSDEDVPSTQTHRDQQASLKDNLRWVVTQLRRVESLSNPLFEQADREYWECCMNGGLSFLDELKFLFEPLRAITSLDRVKSECFGRCTSDGEWYMCRCFRCPFIEDEDTWDEMWGFEQKLVKRMTSKKTAKKEPEIFALFDDFIHNLRKCALTGTMIDVKALVRQARDYRGRGNAESFASILHKFTKEVQKETSQRLGLCDAVKSLKNKAIEIGQAETGATE</sequence>
<feature type="compositionally biased region" description="Polar residues" evidence="1">
    <location>
        <begin position="7"/>
        <end position="23"/>
    </location>
</feature>
<protein>
    <submittedName>
        <fullName evidence="2">Uncharacterized protein</fullName>
    </submittedName>
</protein>
<keyword evidence="3" id="KW-1185">Reference proteome</keyword>
<dbReference type="PANTHER" id="PTHR42085">
    <property type="entry name" value="F-BOX DOMAIN-CONTAINING PROTEIN"/>
    <property type="match status" value="1"/>
</dbReference>
<dbReference type="Proteomes" id="UP001456524">
    <property type="component" value="Unassembled WGS sequence"/>
</dbReference>
<feature type="region of interest" description="Disordered" evidence="1">
    <location>
        <begin position="1"/>
        <end position="23"/>
    </location>
</feature>
<organism evidence="2 3">
    <name type="scientific">Phyllosticta citrichinensis</name>
    <dbReference type="NCBI Taxonomy" id="1130410"/>
    <lineage>
        <taxon>Eukaryota</taxon>
        <taxon>Fungi</taxon>
        <taxon>Dikarya</taxon>
        <taxon>Ascomycota</taxon>
        <taxon>Pezizomycotina</taxon>
        <taxon>Dothideomycetes</taxon>
        <taxon>Dothideomycetes incertae sedis</taxon>
        <taxon>Botryosphaeriales</taxon>
        <taxon>Phyllostictaceae</taxon>
        <taxon>Phyllosticta</taxon>
    </lineage>
</organism>
<dbReference type="PANTHER" id="PTHR42085:SF2">
    <property type="entry name" value="F-BOX DOMAIN-CONTAINING PROTEIN"/>
    <property type="match status" value="1"/>
</dbReference>
<reference evidence="2 3" key="1">
    <citation type="journal article" date="2022" name="G3 (Bethesda)">
        <title>Enemy or ally: a genomic approach to elucidate the lifestyle of Phyllosticta citrichinaensis.</title>
        <authorList>
            <person name="Buijs V.A."/>
            <person name="Groenewald J.Z."/>
            <person name="Haridas S."/>
            <person name="LaButti K.M."/>
            <person name="Lipzen A."/>
            <person name="Martin F.M."/>
            <person name="Barry K."/>
            <person name="Grigoriev I.V."/>
            <person name="Crous P.W."/>
            <person name="Seidl M.F."/>
        </authorList>
    </citation>
    <scope>NUCLEOTIDE SEQUENCE [LARGE SCALE GENOMIC DNA]</scope>
    <source>
        <strain evidence="2 3">CBS 129764</strain>
    </source>
</reference>
<name>A0ABR1XLQ9_9PEZI</name>
<gene>
    <name evidence="2" type="ORF">IWX90DRAFT_441287</name>
</gene>
<evidence type="ECO:0000256" key="1">
    <source>
        <dbReference type="SAM" id="MobiDB-lite"/>
    </source>
</evidence>
<evidence type="ECO:0000313" key="3">
    <source>
        <dbReference type="Proteomes" id="UP001456524"/>
    </source>
</evidence>
<comment type="caution">
    <text evidence="2">The sequence shown here is derived from an EMBL/GenBank/DDBJ whole genome shotgun (WGS) entry which is preliminary data.</text>
</comment>
<evidence type="ECO:0000313" key="2">
    <source>
        <dbReference type="EMBL" id="KAK8159764.1"/>
    </source>
</evidence>
<dbReference type="EMBL" id="JBBWUH010000008">
    <property type="protein sequence ID" value="KAK8159764.1"/>
    <property type="molecule type" value="Genomic_DNA"/>
</dbReference>
<accession>A0ABR1XLQ9</accession>
<dbReference type="InterPro" id="IPR038883">
    <property type="entry name" value="AN11006-like"/>
</dbReference>
<proteinExistence type="predicted"/>